<dbReference type="Proteomes" id="UP001501746">
    <property type="component" value="Unassembled WGS sequence"/>
</dbReference>
<reference evidence="1 2" key="1">
    <citation type="journal article" date="2019" name="Int. J. Syst. Evol. Microbiol.">
        <title>The Global Catalogue of Microorganisms (GCM) 10K type strain sequencing project: providing services to taxonomists for standard genome sequencing and annotation.</title>
        <authorList>
            <consortium name="The Broad Institute Genomics Platform"/>
            <consortium name="The Broad Institute Genome Sequencing Center for Infectious Disease"/>
            <person name="Wu L."/>
            <person name="Ma J."/>
        </authorList>
    </citation>
    <scope>NUCLEOTIDE SEQUENCE [LARGE SCALE GENOMIC DNA]</scope>
    <source>
        <strain evidence="1 2">JCM 14323</strain>
    </source>
</reference>
<protein>
    <submittedName>
        <fullName evidence="1">Uncharacterized protein</fullName>
    </submittedName>
</protein>
<keyword evidence="2" id="KW-1185">Reference proteome</keyword>
<organism evidence="1 2">
    <name type="scientific">Agromyces salentinus</name>
    <dbReference type="NCBI Taxonomy" id="269421"/>
    <lineage>
        <taxon>Bacteria</taxon>
        <taxon>Bacillati</taxon>
        <taxon>Actinomycetota</taxon>
        <taxon>Actinomycetes</taxon>
        <taxon>Micrococcales</taxon>
        <taxon>Microbacteriaceae</taxon>
        <taxon>Agromyces</taxon>
    </lineage>
</organism>
<gene>
    <name evidence="1" type="ORF">GCM10009750_13960</name>
</gene>
<evidence type="ECO:0000313" key="2">
    <source>
        <dbReference type="Proteomes" id="UP001501746"/>
    </source>
</evidence>
<name>A0ABN2MPD1_9MICO</name>
<proteinExistence type="predicted"/>
<comment type="caution">
    <text evidence="1">The sequence shown here is derived from an EMBL/GenBank/DDBJ whole genome shotgun (WGS) entry which is preliminary data.</text>
</comment>
<dbReference type="EMBL" id="BAAANK010000003">
    <property type="protein sequence ID" value="GAA1831204.1"/>
    <property type="molecule type" value="Genomic_DNA"/>
</dbReference>
<sequence>MASASYGRGTRSSRGWVTRTSLPYAAVGALRGTTREKGEPACGAISGRAAGRLTIVAAVTVPPCGPRRSIEVNATRTSDAAPQCQP</sequence>
<accession>A0ABN2MPD1</accession>
<evidence type="ECO:0000313" key="1">
    <source>
        <dbReference type="EMBL" id="GAA1831204.1"/>
    </source>
</evidence>